<evidence type="ECO:0000256" key="10">
    <source>
        <dbReference type="ARBA" id="ARBA00047899"/>
    </source>
</evidence>
<evidence type="ECO:0000256" key="7">
    <source>
        <dbReference type="ARBA" id="ARBA00022777"/>
    </source>
</evidence>
<evidence type="ECO:0000259" key="12">
    <source>
        <dbReference type="SMART" id="SM00090"/>
    </source>
</evidence>
<dbReference type="GO" id="GO:0046872">
    <property type="term" value="F:metal ion binding"/>
    <property type="evidence" value="ECO:0007669"/>
    <property type="project" value="UniProtKB-KW"/>
</dbReference>
<dbReference type="OrthoDB" id="31344at2157"/>
<evidence type="ECO:0000256" key="8">
    <source>
        <dbReference type="ARBA" id="ARBA00022840"/>
    </source>
</evidence>
<evidence type="ECO:0000313" key="14">
    <source>
        <dbReference type="Proteomes" id="UP000002573"/>
    </source>
</evidence>
<accession>D7D9K5</accession>
<dbReference type="AlphaFoldDB" id="D7D9K5"/>
<name>D7D9K5_STAHD</name>
<feature type="domain" description="RIO kinase" evidence="12">
    <location>
        <begin position="20"/>
        <end position="257"/>
    </location>
</feature>
<dbReference type="PROSITE" id="PS01245">
    <property type="entry name" value="RIO1"/>
    <property type="match status" value="1"/>
</dbReference>
<dbReference type="GO" id="GO:0005524">
    <property type="term" value="F:ATP binding"/>
    <property type="evidence" value="ECO:0007669"/>
    <property type="project" value="UniProtKB-KW"/>
</dbReference>
<dbReference type="InterPro" id="IPR000687">
    <property type="entry name" value="RIO_kinase"/>
</dbReference>
<keyword evidence="5" id="KW-0479">Metal-binding</keyword>
<evidence type="ECO:0000256" key="4">
    <source>
        <dbReference type="ARBA" id="ARBA00022679"/>
    </source>
</evidence>
<dbReference type="STRING" id="591019.Shell_1362"/>
<reference evidence="13 14" key="2">
    <citation type="journal article" date="2011" name="Stand. Genomic Sci.">
        <title>Complete genome sequence of Staphylothermus hellenicus P8.</title>
        <authorList>
            <person name="Anderson I."/>
            <person name="Wirth R."/>
            <person name="Lucas S."/>
            <person name="Copeland A."/>
            <person name="Lapidus A."/>
            <person name="Cheng J.F."/>
            <person name="Goodwin L."/>
            <person name="Pitluck S."/>
            <person name="Davenport K."/>
            <person name="Detter J.C."/>
            <person name="Han C."/>
            <person name="Tapia R."/>
            <person name="Land M."/>
            <person name="Hauser L."/>
            <person name="Pati A."/>
            <person name="Mikhailova N."/>
            <person name="Woyke T."/>
            <person name="Klenk H.P."/>
            <person name="Kyrpides N."/>
            <person name="Ivanova N."/>
        </authorList>
    </citation>
    <scope>NUCLEOTIDE SEQUENCE [LARGE SCALE GENOMIC DNA]</scope>
    <source>
        <strain evidence="14">DSM 12710 / JCM 10830 / BK20S6-10-b1 / P8</strain>
    </source>
</reference>
<dbReference type="SUPFAM" id="SSF56112">
    <property type="entry name" value="Protein kinase-like (PK-like)"/>
    <property type="match status" value="1"/>
</dbReference>
<dbReference type="PANTHER" id="PTHR45723">
    <property type="entry name" value="SERINE/THREONINE-PROTEIN KINASE RIO1"/>
    <property type="match status" value="1"/>
</dbReference>
<keyword evidence="7 13" id="KW-0418">Kinase</keyword>
<sequence length="269" mass="31719">MIDEDFEPIIKRRDLKRYKDKDLFETVEEVFDTKTVMTILYLMRKRIIRRMNGVISAGKEARVYLGFGWKNEPLAIKIYLTSSAVFKKGMLKYIIGDPRFEDFKPGDTRDIIYAWTRKEFRNLKRMYNIGVKVPRPITFKNNVLVMEFMGENNRRFPLLVEVYSHLSIDELKKVYEYILEELFKIVCKANLVHGDLSEYNVMVKPGPDIIIIDVSQAVHIDHPNSLEFLIRDIKNINRFFREEAGLNDIENVDEIIGVIKKCLRSKREG</sequence>
<dbReference type="RefSeq" id="WP_013143649.1">
    <property type="nucleotide sequence ID" value="NC_014205.1"/>
</dbReference>
<dbReference type="GO" id="GO:0004674">
    <property type="term" value="F:protein serine/threonine kinase activity"/>
    <property type="evidence" value="ECO:0007669"/>
    <property type="project" value="UniProtKB-KW"/>
</dbReference>
<evidence type="ECO:0000256" key="9">
    <source>
        <dbReference type="ARBA" id="ARBA00022842"/>
    </source>
</evidence>
<evidence type="ECO:0000313" key="13">
    <source>
        <dbReference type="EMBL" id="ADI32451.1"/>
    </source>
</evidence>
<dbReference type="KEGG" id="shc:Shell_1362"/>
<dbReference type="EMBL" id="CP002051">
    <property type="protein sequence ID" value="ADI32451.1"/>
    <property type="molecule type" value="Genomic_DNA"/>
</dbReference>
<dbReference type="InterPro" id="IPR011009">
    <property type="entry name" value="Kinase-like_dom_sf"/>
</dbReference>
<dbReference type="InterPro" id="IPR018934">
    <property type="entry name" value="RIO_dom"/>
</dbReference>
<dbReference type="SMART" id="SM00090">
    <property type="entry name" value="RIO"/>
    <property type="match status" value="1"/>
</dbReference>
<keyword evidence="3" id="KW-0723">Serine/threonine-protein kinase</keyword>
<dbReference type="eggNOG" id="arCOG01180">
    <property type="taxonomic scope" value="Archaea"/>
</dbReference>
<organism evidence="13 14">
    <name type="scientific">Staphylothermus hellenicus (strain DSM 12710 / JCM 10830 / BK20S6-10-b1 / P8)</name>
    <dbReference type="NCBI Taxonomy" id="591019"/>
    <lineage>
        <taxon>Archaea</taxon>
        <taxon>Thermoproteota</taxon>
        <taxon>Thermoprotei</taxon>
        <taxon>Desulfurococcales</taxon>
        <taxon>Desulfurococcaceae</taxon>
        <taxon>Staphylothermus</taxon>
    </lineage>
</organism>
<dbReference type="Gene3D" id="3.30.200.20">
    <property type="entry name" value="Phosphorylase Kinase, domain 1"/>
    <property type="match status" value="1"/>
</dbReference>
<dbReference type="Gene3D" id="1.10.510.10">
    <property type="entry name" value="Transferase(Phosphotransferase) domain 1"/>
    <property type="match status" value="1"/>
</dbReference>
<keyword evidence="4" id="KW-0808">Transferase</keyword>
<keyword evidence="9" id="KW-0460">Magnesium</keyword>
<protein>
    <recommendedName>
        <fullName evidence="2">non-specific serine/threonine protein kinase</fullName>
        <ecNumber evidence="2">2.7.11.1</ecNumber>
    </recommendedName>
</protein>
<gene>
    <name evidence="13" type="ordered locus">Shell_1362</name>
</gene>
<dbReference type="Pfam" id="PF01163">
    <property type="entry name" value="RIO1"/>
    <property type="match status" value="1"/>
</dbReference>
<keyword evidence="8" id="KW-0067">ATP-binding</keyword>
<dbReference type="InterPro" id="IPR051272">
    <property type="entry name" value="RIO-type_Ser/Thr_kinase"/>
</dbReference>
<reference evidence="14" key="1">
    <citation type="submission" date="2010-05" db="EMBL/GenBank/DDBJ databases">
        <title>Complete sequence of Staphylothermus hellenicus DSM 12710.</title>
        <authorList>
            <consortium name="US DOE Joint Genome Institute"/>
            <person name="Lucas S."/>
            <person name="Copeland A."/>
            <person name="Lapidus A."/>
            <person name="Cheng J.-F."/>
            <person name="Bruce D."/>
            <person name="Goodwin L."/>
            <person name="Pitluck S."/>
            <person name="Davenport K."/>
            <person name="Detter J.C."/>
            <person name="Han C."/>
            <person name="Tapia R."/>
            <person name="Larimer F."/>
            <person name="Land M."/>
            <person name="Hauser L."/>
            <person name="Kyrpides N."/>
            <person name="Mikhailova N."/>
            <person name="Anderson I.J."/>
            <person name="Woyke T."/>
        </authorList>
    </citation>
    <scope>NUCLEOTIDE SEQUENCE [LARGE SCALE GENOMIC DNA]</scope>
    <source>
        <strain evidence="14">DSM 12710 / JCM 10830 / BK20S6-10-b1 / P8</strain>
    </source>
</reference>
<keyword evidence="14" id="KW-1185">Reference proteome</keyword>
<evidence type="ECO:0000256" key="11">
    <source>
        <dbReference type="ARBA" id="ARBA00048679"/>
    </source>
</evidence>
<dbReference type="InterPro" id="IPR018935">
    <property type="entry name" value="RIO_kinase_CS"/>
</dbReference>
<dbReference type="EC" id="2.7.11.1" evidence="2"/>
<evidence type="ECO:0000256" key="5">
    <source>
        <dbReference type="ARBA" id="ARBA00022723"/>
    </source>
</evidence>
<evidence type="ECO:0000256" key="1">
    <source>
        <dbReference type="ARBA" id="ARBA00009196"/>
    </source>
</evidence>
<comment type="catalytic activity">
    <reaction evidence="10">
        <text>L-threonyl-[protein] + ATP = O-phospho-L-threonyl-[protein] + ADP + H(+)</text>
        <dbReference type="Rhea" id="RHEA:46608"/>
        <dbReference type="Rhea" id="RHEA-COMP:11060"/>
        <dbReference type="Rhea" id="RHEA-COMP:11605"/>
        <dbReference type="ChEBI" id="CHEBI:15378"/>
        <dbReference type="ChEBI" id="CHEBI:30013"/>
        <dbReference type="ChEBI" id="CHEBI:30616"/>
        <dbReference type="ChEBI" id="CHEBI:61977"/>
        <dbReference type="ChEBI" id="CHEBI:456216"/>
        <dbReference type="EC" id="2.7.11.1"/>
    </reaction>
</comment>
<comment type="similarity">
    <text evidence="1">Belongs to the protein kinase superfamily. RIO-type Ser/Thr kinase family.</text>
</comment>
<dbReference type="HOGENOM" id="CLU_018693_3_3_2"/>
<comment type="catalytic activity">
    <reaction evidence="11">
        <text>L-seryl-[protein] + ATP = O-phospho-L-seryl-[protein] + ADP + H(+)</text>
        <dbReference type="Rhea" id="RHEA:17989"/>
        <dbReference type="Rhea" id="RHEA-COMP:9863"/>
        <dbReference type="Rhea" id="RHEA-COMP:11604"/>
        <dbReference type="ChEBI" id="CHEBI:15378"/>
        <dbReference type="ChEBI" id="CHEBI:29999"/>
        <dbReference type="ChEBI" id="CHEBI:30616"/>
        <dbReference type="ChEBI" id="CHEBI:83421"/>
        <dbReference type="ChEBI" id="CHEBI:456216"/>
        <dbReference type="EC" id="2.7.11.1"/>
    </reaction>
</comment>
<keyword evidence="6" id="KW-0547">Nucleotide-binding</keyword>
<evidence type="ECO:0000256" key="2">
    <source>
        <dbReference type="ARBA" id="ARBA00012513"/>
    </source>
</evidence>
<evidence type="ECO:0000256" key="3">
    <source>
        <dbReference type="ARBA" id="ARBA00022527"/>
    </source>
</evidence>
<evidence type="ECO:0000256" key="6">
    <source>
        <dbReference type="ARBA" id="ARBA00022741"/>
    </source>
</evidence>
<proteinExistence type="inferred from homology"/>
<dbReference type="GeneID" id="9234653"/>
<dbReference type="CDD" id="cd05145">
    <property type="entry name" value="RIO1_like"/>
    <property type="match status" value="1"/>
</dbReference>
<dbReference type="Proteomes" id="UP000002573">
    <property type="component" value="Chromosome"/>
</dbReference>